<proteinExistence type="predicted"/>
<protein>
    <recommendedName>
        <fullName evidence="3">Glycoside hydrolase family 42 N-terminal domain-containing protein</fullName>
    </recommendedName>
</protein>
<dbReference type="AlphaFoldDB" id="A0AAE3VDA1"/>
<keyword evidence="2" id="KW-1185">Reference proteome</keyword>
<name>A0AAE3VDA1_9BACT</name>
<reference evidence="1" key="1">
    <citation type="submission" date="2023-07" db="EMBL/GenBank/DDBJ databases">
        <title>Genomic Encyclopedia of Type Strains, Phase IV (KMG-IV): sequencing the most valuable type-strain genomes for metagenomic binning, comparative biology and taxonomic classification.</title>
        <authorList>
            <person name="Goeker M."/>
        </authorList>
    </citation>
    <scope>NUCLEOTIDE SEQUENCE</scope>
    <source>
        <strain evidence="1">DSM 24202</strain>
    </source>
</reference>
<dbReference type="RefSeq" id="WP_307259711.1">
    <property type="nucleotide sequence ID" value="NZ_JAUSVL010000001.1"/>
</dbReference>
<dbReference type="Proteomes" id="UP001238163">
    <property type="component" value="Unassembled WGS sequence"/>
</dbReference>
<sequence length="702" mass="77518">MILAVGAVLVASAAADDAAIPAADNAFTVAPDDWRAIEYPRDIIAGSILDFSGQGLHDAPAGKYGRVIVENGKFVFAGRADRPQRFYGANLCMTANYLDQATCDRLADRFAAIGYNSVRLHHHDNYLASRQYGTVLHAENLNKLDYLFAAMKKRGIYVTTDLFVSRRPRSGELPGVTRQSMKGLMPLADEVLENQMQFSQAWMEHLNPYTGLAWKDDPALGFISIINEDTVYHHIKTRSIRERYLGLFAEYLQANAIEPGSELERTHHLNDFLIQHTVDHYGKMMARLRGFGLRVPLTGQNMWMTVPLSLIRDHFDYVDTHGYWDHPVFLGRGWQLPMRFWGISSMAVELTGEQATRKPARLFPARIYGKPFVTSEIGFCFPNPYRAESGALVGAYGALQDWDGIYKFAYSHSAGRLTEESRVDLFDVATDPVQLLAEKLAILLFLRGDVRAADEKIALLVDARKKIEETGLDEAEHSNSHVFAGFVGQLGTVIVRDDAPSLPAGIKVSFEAQKNDSNEDVALALARGQALGLGGLDMSRKWARSSTGELELNGAEQHFLVTTAKTEAIVTVHGGRLSSGLMTIDNQAGFALLAVSAMDSQPVKDSKRMLFLHVTDVKNSEMKFKTPTIVETWGTPPLLARRGVAEIRLQLTPGDAPSVYAVDLAGKRLGQVNSNFSAAGELSFTSDSFAFAQPCFAYEISR</sequence>
<gene>
    <name evidence="1" type="ORF">J3R75_000496</name>
</gene>
<evidence type="ECO:0000313" key="1">
    <source>
        <dbReference type="EMBL" id="MDQ0288389.1"/>
    </source>
</evidence>
<evidence type="ECO:0000313" key="2">
    <source>
        <dbReference type="Proteomes" id="UP001238163"/>
    </source>
</evidence>
<dbReference type="Gene3D" id="3.20.20.80">
    <property type="entry name" value="Glycosidases"/>
    <property type="match status" value="1"/>
</dbReference>
<dbReference type="EMBL" id="JAUSVL010000001">
    <property type="protein sequence ID" value="MDQ0288389.1"/>
    <property type="molecule type" value="Genomic_DNA"/>
</dbReference>
<organism evidence="1 2">
    <name type="scientific">Oligosphaera ethanolica</name>
    <dbReference type="NCBI Taxonomy" id="760260"/>
    <lineage>
        <taxon>Bacteria</taxon>
        <taxon>Pseudomonadati</taxon>
        <taxon>Lentisphaerota</taxon>
        <taxon>Oligosphaeria</taxon>
        <taxon>Oligosphaerales</taxon>
        <taxon>Oligosphaeraceae</taxon>
        <taxon>Oligosphaera</taxon>
    </lineage>
</organism>
<evidence type="ECO:0008006" key="3">
    <source>
        <dbReference type="Google" id="ProtNLM"/>
    </source>
</evidence>
<comment type="caution">
    <text evidence="1">The sequence shown here is derived from an EMBL/GenBank/DDBJ whole genome shotgun (WGS) entry which is preliminary data.</text>
</comment>
<dbReference type="SUPFAM" id="SSF51445">
    <property type="entry name" value="(Trans)glycosidases"/>
    <property type="match status" value="1"/>
</dbReference>
<dbReference type="InterPro" id="IPR017853">
    <property type="entry name" value="GH"/>
</dbReference>
<accession>A0AAE3VDA1</accession>